<dbReference type="Proteomes" id="UP000789901">
    <property type="component" value="Unassembled WGS sequence"/>
</dbReference>
<proteinExistence type="predicted"/>
<organism evidence="2 3">
    <name type="scientific">Gigaspora margarita</name>
    <dbReference type="NCBI Taxonomy" id="4874"/>
    <lineage>
        <taxon>Eukaryota</taxon>
        <taxon>Fungi</taxon>
        <taxon>Fungi incertae sedis</taxon>
        <taxon>Mucoromycota</taxon>
        <taxon>Glomeromycotina</taxon>
        <taxon>Glomeromycetes</taxon>
        <taxon>Diversisporales</taxon>
        <taxon>Gigasporaceae</taxon>
        <taxon>Gigaspora</taxon>
    </lineage>
</organism>
<dbReference type="EMBL" id="CAJVQB010000356">
    <property type="protein sequence ID" value="CAG8483944.1"/>
    <property type="molecule type" value="Genomic_DNA"/>
</dbReference>
<keyword evidence="1" id="KW-0812">Transmembrane</keyword>
<feature type="transmembrane region" description="Helical" evidence="1">
    <location>
        <begin position="50"/>
        <end position="71"/>
    </location>
</feature>
<protein>
    <submittedName>
        <fullName evidence="2">18037_t:CDS:1</fullName>
    </submittedName>
</protein>
<gene>
    <name evidence="2" type="ORF">GMARGA_LOCUS1380</name>
</gene>
<keyword evidence="1" id="KW-0472">Membrane</keyword>
<sequence length="358" mass="39919">MYHHKRSEINLAVEPTDLPVITPSRLVAQPSASATSVDTSGQSDQTLVKLVITTIVIIIVIMVGIGVFFYYRRLRKNREIKQSNSILEEDGRRTKINEIEPNFQINNNTKYVMKHGGQENLNSILLEFSSLAGGMKPPPTTALPPIPTEAQTSTYHRRTLDDKRPSPPPILTGLKTAHVRNVTISNHIQSSNIMMNSKQEHPIIQLTPVLHTEFTKSRLQKESILISNSQLISNAQILSSDSPTTIHTLSSSTETSISLFGWEDSTDKISELDNSLTSKWIDIVDSPTLPSQHPSVLSVVTKKSSGFLVPQSWARAPWHDETSSIQSETDPPNPLIDKENNHLGILYDDFITQDDNFI</sequence>
<evidence type="ECO:0000313" key="3">
    <source>
        <dbReference type="Proteomes" id="UP000789901"/>
    </source>
</evidence>
<comment type="caution">
    <text evidence="2">The sequence shown here is derived from an EMBL/GenBank/DDBJ whole genome shotgun (WGS) entry which is preliminary data.</text>
</comment>
<keyword evidence="3" id="KW-1185">Reference proteome</keyword>
<evidence type="ECO:0000256" key="1">
    <source>
        <dbReference type="SAM" id="Phobius"/>
    </source>
</evidence>
<evidence type="ECO:0000313" key="2">
    <source>
        <dbReference type="EMBL" id="CAG8483944.1"/>
    </source>
</evidence>
<keyword evidence="1" id="KW-1133">Transmembrane helix</keyword>
<accession>A0ABM8VZ68</accession>
<name>A0ABM8VZ68_GIGMA</name>
<reference evidence="2 3" key="1">
    <citation type="submission" date="2021-06" db="EMBL/GenBank/DDBJ databases">
        <authorList>
            <person name="Kallberg Y."/>
            <person name="Tangrot J."/>
            <person name="Rosling A."/>
        </authorList>
    </citation>
    <scope>NUCLEOTIDE SEQUENCE [LARGE SCALE GENOMIC DNA]</scope>
    <source>
        <strain evidence="2 3">120-4 pot B 10/14</strain>
    </source>
</reference>